<dbReference type="RefSeq" id="WP_215434830.1">
    <property type="nucleotide sequence ID" value="NZ_AP025943.1"/>
</dbReference>
<dbReference type="InterPro" id="IPR001173">
    <property type="entry name" value="Glyco_trans_2-like"/>
</dbReference>
<dbReference type="EMBL" id="AP025943">
    <property type="protein sequence ID" value="BDL44332.1"/>
    <property type="molecule type" value="Genomic_DNA"/>
</dbReference>
<dbReference type="Proteomes" id="UP001062263">
    <property type="component" value="Chromosome"/>
</dbReference>
<dbReference type="Pfam" id="PF00535">
    <property type="entry name" value="Glycos_transf_2"/>
    <property type="match status" value="1"/>
</dbReference>
<sequence>MISVIVPVYNAEAYVSRCLESILNQTYRDIRVVCVNDGSTDGTGAILEDFRRRDSRVEVLARENSGLSASRNAGLERADGEYVMFADADDWLDAHACADAVKAMRERDADIVFWSYVKEYESVSSPVLFWPEEHVFEGEAMAWLRTRLLGPGGAELARPERMDSYGTAWGKLYRRSLFRDAESAFVDTALIGSAEDVLCNLSLFGAARRAVYIPSTFYHYRKTASGALTRRYKPDLVAQWEELFRRMDVHVRKHGACPEAERALRNRMALSVIFLGLNICDAPGSPLRHAAMLRNLLERDWCRAAVGTLPLKPLPLHWKTFFLAAKSGFVPGLYLLLRIIKRILAT</sequence>
<feature type="domain" description="Glycosyltransferase 2-like" evidence="3">
    <location>
        <begin position="3"/>
        <end position="124"/>
    </location>
</feature>
<name>A0ABM7ZHZ1_9BACT</name>
<dbReference type="SUPFAM" id="SSF53448">
    <property type="entry name" value="Nucleotide-diphospho-sugar transferases"/>
    <property type="match status" value="1"/>
</dbReference>
<accession>A0ABM7ZHZ1</accession>
<proteinExistence type="predicted"/>
<dbReference type="PANTHER" id="PTHR22916:SF51">
    <property type="entry name" value="GLYCOSYLTRANSFERASE EPSH-RELATED"/>
    <property type="match status" value="1"/>
</dbReference>
<gene>
    <name evidence="4" type="ORF">Abiwalacus_19060</name>
</gene>
<dbReference type="PANTHER" id="PTHR22916">
    <property type="entry name" value="GLYCOSYLTRANSFERASE"/>
    <property type="match status" value="1"/>
</dbReference>
<keyword evidence="5" id="KW-1185">Reference proteome</keyword>
<evidence type="ECO:0000313" key="5">
    <source>
        <dbReference type="Proteomes" id="UP001062263"/>
    </source>
</evidence>
<evidence type="ECO:0000256" key="2">
    <source>
        <dbReference type="ARBA" id="ARBA00022679"/>
    </source>
</evidence>
<dbReference type="CDD" id="cd00761">
    <property type="entry name" value="Glyco_tranf_GTA_type"/>
    <property type="match status" value="1"/>
</dbReference>
<dbReference type="Gene3D" id="3.90.550.10">
    <property type="entry name" value="Spore Coat Polysaccharide Biosynthesis Protein SpsA, Chain A"/>
    <property type="match status" value="1"/>
</dbReference>
<dbReference type="InterPro" id="IPR029044">
    <property type="entry name" value="Nucleotide-diphossugar_trans"/>
</dbReference>
<evidence type="ECO:0000259" key="3">
    <source>
        <dbReference type="Pfam" id="PF00535"/>
    </source>
</evidence>
<evidence type="ECO:0000256" key="1">
    <source>
        <dbReference type="ARBA" id="ARBA00022676"/>
    </source>
</evidence>
<keyword evidence="2" id="KW-0808">Transferase</keyword>
<reference evidence="4" key="1">
    <citation type="submission" date="2022-06" db="EMBL/GenBank/DDBJ databases">
        <title>Akkermansia biwalacus sp. nov., an anaerobic mucin-degrading bacterium isolated from human intestine.</title>
        <authorList>
            <person name="Kobayashi Y."/>
            <person name="Inoue S."/>
            <person name="Kawahara T."/>
            <person name="Kohda N."/>
        </authorList>
    </citation>
    <scope>NUCLEOTIDE SEQUENCE</scope>
    <source>
        <strain evidence="4">WON2089</strain>
    </source>
</reference>
<organism evidence="4 5">
    <name type="scientific">Akkermansia biwaensis</name>
    <dbReference type="NCBI Taxonomy" id="2946555"/>
    <lineage>
        <taxon>Bacteria</taxon>
        <taxon>Pseudomonadati</taxon>
        <taxon>Verrucomicrobiota</taxon>
        <taxon>Verrucomicrobiia</taxon>
        <taxon>Verrucomicrobiales</taxon>
        <taxon>Akkermansiaceae</taxon>
        <taxon>Akkermansia</taxon>
    </lineage>
</organism>
<evidence type="ECO:0000313" key="4">
    <source>
        <dbReference type="EMBL" id="BDL44332.1"/>
    </source>
</evidence>
<keyword evidence="1" id="KW-0328">Glycosyltransferase</keyword>
<protein>
    <recommendedName>
        <fullName evidence="3">Glycosyltransferase 2-like domain-containing protein</fullName>
    </recommendedName>
</protein>